<dbReference type="AlphaFoldDB" id="A0A099T6A2"/>
<name>A0A099T6A2_METMT</name>
<feature type="transmembrane region" description="Helical" evidence="1">
    <location>
        <begin position="53"/>
        <end position="72"/>
    </location>
</feature>
<organism evidence="2 3">
    <name type="scientific">Methanococcoides methylutens</name>
    <dbReference type="NCBI Taxonomy" id="2226"/>
    <lineage>
        <taxon>Archaea</taxon>
        <taxon>Methanobacteriati</taxon>
        <taxon>Methanobacteriota</taxon>
        <taxon>Stenosarchaea group</taxon>
        <taxon>Methanomicrobia</taxon>
        <taxon>Methanosarcinales</taxon>
        <taxon>Methanosarcinaceae</taxon>
        <taxon>Methanococcoides</taxon>
    </lineage>
</organism>
<comment type="caution">
    <text evidence="2">The sequence shown here is derived from an EMBL/GenBank/DDBJ whole genome shotgun (WGS) entry which is preliminary data.</text>
</comment>
<protein>
    <submittedName>
        <fullName evidence="2">Uncharacterized protein</fullName>
    </submittedName>
</protein>
<reference evidence="2 3" key="1">
    <citation type="submission" date="2014-09" db="EMBL/GenBank/DDBJ databases">
        <title>Draft genome sequence of an obligately methylotrophic methanogen, Methanococcoides methylutens, isolated from marine sediment.</title>
        <authorList>
            <person name="Guan Y."/>
            <person name="Ngugi D.K."/>
            <person name="Blom J."/>
            <person name="Ali S."/>
            <person name="Ferry J.G."/>
            <person name="Stingl U."/>
        </authorList>
    </citation>
    <scope>NUCLEOTIDE SEQUENCE [LARGE SCALE GENOMIC DNA]</scope>
    <source>
        <strain evidence="2 3">DSM 2657</strain>
    </source>
</reference>
<gene>
    <name evidence="2" type="ORF">LI82_01100</name>
</gene>
<dbReference type="Proteomes" id="UP000029859">
    <property type="component" value="Unassembled WGS sequence"/>
</dbReference>
<evidence type="ECO:0000256" key="1">
    <source>
        <dbReference type="SAM" id="Phobius"/>
    </source>
</evidence>
<accession>A0A099T6A2</accession>
<keyword evidence="1" id="KW-0472">Membrane</keyword>
<sequence length="77" mass="8345">MAKSEAKGSIIMQIADILFIFVVAGICVIAPVLVLGGGADAGPMVFEWNPFNYFGLVAVILVFFAVILHHSLKNYIY</sequence>
<dbReference type="EMBL" id="JRHO01000003">
    <property type="protein sequence ID" value="KGK99653.1"/>
    <property type="molecule type" value="Genomic_DNA"/>
</dbReference>
<dbReference type="RefSeq" id="WP_048193122.1">
    <property type="nucleotide sequence ID" value="NZ_JRHO01000003.1"/>
</dbReference>
<keyword evidence="1" id="KW-0812">Transmembrane</keyword>
<dbReference type="OrthoDB" id="141112at2157"/>
<evidence type="ECO:0000313" key="3">
    <source>
        <dbReference type="Proteomes" id="UP000029859"/>
    </source>
</evidence>
<evidence type="ECO:0000313" key="2">
    <source>
        <dbReference type="EMBL" id="KGK99653.1"/>
    </source>
</evidence>
<keyword evidence="1" id="KW-1133">Transmembrane helix</keyword>
<proteinExistence type="predicted"/>
<feature type="transmembrane region" description="Helical" evidence="1">
    <location>
        <begin position="12"/>
        <end position="33"/>
    </location>
</feature>
<keyword evidence="3" id="KW-1185">Reference proteome</keyword>